<accession>A0A0C9ZFN7</accession>
<feature type="domain" description="C2H2-type" evidence="9">
    <location>
        <begin position="31"/>
        <end position="62"/>
    </location>
</feature>
<reference evidence="10 11" key="1">
    <citation type="submission" date="2014-04" db="EMBL/GenBank/DDBJ databases">
        <authorList>
            <consortium name="DOE Joint Genome Institute"/>
            <person name="Kuo A."/>
            <person name="Kohler A."/>
            <person name="Costa M.D."/>
            <person name="Nagy L.G."/>
            <person name="Floudas D."/>
            <person name="Copeland A."/>
            <person name="Barry K.W."/>
            <person name="Cichocki N."/>
            <person name="Veneault-Fourrey C."/>
            <person name="LaButti K."/>
            <person name="Lindquist E.A."/>
            <person name="Lipzen A."/>
            <person name="Lundell T."/>
            <person name="Morin E."/>
            <person name="Murat C."/>
            <person name="Sun H."/>
            <person name="Tunlid A."/>
            <person name="Henrissat B."/>
            <person name="Grigoriev I.V."/>
            <person name="Hibbett D.S."/>
            <person name="Martin F."/>
            <person name="Nordberg H.P."/>
            <person name="Cantor M.N."/>
            <person name="Hua S.X."/>
        </authorList>
    </citation>
    <scope>NUCLEOTIDE SEQUENCE [LARGE SCALE GENOMIC DNA]</scope>
    <source>
        <strain evidence="10 11">441</strain>
    </source>
</reference>
<dbReference type="AlphaFoldDB" id="A0A0C9ZFN7"/>
<feature type="compositionally biased region" description="Polar residues" evidence="8">
    <location>
        <begin position="1"/>
        <end position="10"/>
    </location>
</feature>
<keyword evidence="11" id="KW-1185">Reference proteome</keyword>
<evidence type="ECO:0000313" key="11">
    <source>
        <dbReference type="Proteomes" id="UP000054018"/>
    </source>
</evidence>
<dbReference type="PROSITE" id="PS50157">
    <property type="entry name" value="ZINC_FINGER_C2H2_2"/>
    <property type="match status" value="9"/>
</dbReference>
<keyword evidence="5" id="KW-0862">Zinc</keyword>
<dbReference type="InterPro" id="IPR036236">
    <property type="entry name" value="Znf_C2H2_sf"/>
</dbReference>
<feature type="domain" description="C2H2-type" evidence="9">
    <location>
        <begin position="60"/>
        <end position="83"/>
    </location>
</feature>
<evidence type="ECO:0000256" key="7">
    <source>
        <dbReference type="PROSITE-ProRule" id="PRU00042"/>
    </source>
</evidence>
<feature type="domain" description="C2H2-type" evidence="9">
    <location>
        <begin position="305"/>
        <end position="328"/>
    </location>
</feature>
<evidence type="ECO:0000256" key="4">
    <source>
        <dbReference type="ARBA" id="ARBA00022771"/>
    </source>
</evidence>
<feature type="region of interest" description="Disordered" evidence="8">
    <location>
        <begin position="848"/>
        <end position="892"/>
    </location>
</feature>
<keyword evidence="4 7" id="KW-0863">Zinc-finger</keyword>
<dbReference type="GO" id="GO:0001228">
    <property type="term" value="F:DNA-binding transcription activator activity, RNA polymerase II-specific"/>
    <property type="evidence" value="ECO:0007669"/>
    <property type="project" value="TreeGrafter"/>
</dbReference>
<feature type="region of interest" description="Disordered" evidence="8">
    <location>
        <begin position="1"/>
        <end position="26"/>
    </location>
</feature>
<dbReference type="GO" id="GO:0005634">
    <property type="term" value="C:nucleus"/>
    <property type="evidence" value="ECO:0007669"/>
    <property type="project" value="UniProtKB-SubCell"/>
</dbReference>
<dbReference type="PANTHER" id="PTHR24376:SF235">
    <property type="entry name" value="C2H2-TYPE DOMAIN-CONTAINING PROTEIN"/>
    <property type="match status" value="1"/>
</dbReference>
<feature type="domain" description="C2H2-type" evidence="9">
    <location>
        <begin position="240"/>
        <end position="268"/>
    </location>
</feature>
<dbReference type="Pfam" id="PF13912">
    <property type="entry name" value="zf-C2H2_6"/>
    <property type="match status" value="5"/>
</dbReference>
<dbReference type="HOGENOM" id="CLU_289697_0_0_1"/>
<evidence type="ECO:0000256" key="2">
    <source>
        <dbReference type="ARBA" id="ARBA00022723"/>
    </source>
</evidence>
<evidence type="ECO:0000259" key="9">
    <source>
        <dbReference type="PROSITE" id="PS50157"/>
    </source>
</evidence>
<reference evidence="11" key="2">
    <citation type="submission" date="2015-01" db="EMBL/GenBank/DDBJ databases">
        <title>Evolutionary Origins and Diversification of the Mycorrhizal Mutualists.</title>
        <authorList>
            <consortium name="DOE Joint Genome Institute"/>
            <consortium name="Mycorrhizal Genomics Consortium"/>
            <person name="Kohler A."/>
            <person name="Kuo A."/>
            <person name="Nagy L.G."/>
            <person name="Floudas D."/>
            <person name="Copeland A."/>
            <person name="Barry K.W."/>
            <person name="Cichocki N."/>
            <person name="Veneault-Fourrey C."/>
            <person name="LaButti K."/>
            <person name="Lindquist E.A."/>
            <person name="Lipzen A."/>
            <person name="Lundell T."/>
            <person name="Morin E."/>
            <person name="Murat C."/>
            <person name="Riley R."/>
            <person name="Ohm R."/>
            <person name="Sun H."/>
            <person name="Tunlid A."/>
            <person name="Henrissat B."/>
            <person name="Grigoriev I.V."/>
            <person name="Hibbett D.S."/>
            <person name="Martin F."/>
        </authorList>
    </citation>
    <scope>NUCLEOTIDE SEQUENCE [LARGE SCALE GENOMIC DNA]</scope>
    <source>
        <strain evidence="11">441</strain>
    </source>
</reference>
<dbReference type="GO" id="GO:0008270">
    <property type="term" value="F:zinc ion binding"/>
    <property type="evidence" value="ECO:0007669"/>
    <property type="project" value="UniProtKB-KW"/>
</dbReference>
<organism evidence="10 11">
    <name type="scientific">Pisolithus microcarpus 441</name>
    <dbReference type="NCBI Taxonomy" id="765257"/>
    <lineage>
        <taxon>Eukaryota</taxon>
        <taxon>Fungi</taxon>
        <taxon>Dikarya</taxon>
        <taxon>Basidiomycota</taxon>
        <taxon>Agaricomycotina</taxon>
        <taxon>Agaricomycetes</taxon>
        <taxon>Agaricomycetidae</taxon>
        <taxon>Boletales</taxon>
        <taxon>Sclerodermatineae</taxon>
        <taxon>Pisolithaceae</taxon>
        <taxon>Pisolithus</taxon>
    </lineage>
</organism>
<dbReference type="Proteomes" id="UP000054018">
    <property type="component" value="Unassembled WGS sequence"/>
</dbReference>
<feature type="region of interest" description="Disordered" evidence="8">
    <location>
        <begin position="969"/>
        <end position="994"/>
    </location>
</feature>
<feature type="region of interest" description="Disordered" evidence="8">
    <location>
        <begin position="105"/>
        <end position="142"/>
    </location>
</feature>
<feature type="region of interest" description="Disordered" evidence="8">
    <location>
        <begin position="730"/>
        <end position="785"/>
    </location>
</feature>
<dbReference type="SMART" id="SM00355">
    <property type="entry name" value="ZnF_C2H2"/>
    <property type="match status" value="19"/>
</dbReference>
<dbReference type="PROSITE" id="PS00028">
    <property type="entry name" value="ZINC_FINGER_C2H2_1"/>
    <property type="match status" value="11"/>
</dbReference>
<feature type="compositionally biased region" description="Low complexity" evidence="8">
    <location>
        <begin position="876"/>
        <end position="892"/>
    </location>
</feature>
<feature type="domain" description="C2H2-type" evidence="9">
    <location>
        <begin position="84"/>
        <end position="112"/>
    </location>
</feature>
<evidence type="ECO:0000256" key="1">
    <source>
        <dbReference type="ARBA" id="ARBA00004123"/>
    </source>
</evidence>
<feature type="region of interest" description="Disordered" evidence="8">
    <location>
        <begin position="681"/>
        <end position="700"/>
    </location>
</feature>
<keyword evidence="6" id="KW-0539">Nucleus</keyword>
<feature type="compositionally biased region" description="Low complexity" evidence="8">
    <location>
        <begin position="971"/>
        <end position="989"/>
    </location>
</feature>
<feature type="domain" description="C2H2-type" evidence="9">
    <location>
        <begin position="443"/>
        <end position="466"/>
    </location>
</feature>
<dbReference type="OrthoDB" id="6105938at2759"/>
<dbReference type="Pfam" id="PF00096">
    <property type="entry name" value="zf-C2H2"/>
    <property type="match status" value="1"/>
</dbReference>
<sequence length="1058" mass="115354">MSGLTNQTPRVHSLRAPAAPAPTNPPVSNIHQCDLCSKSFQTAAALASHRQSKNKKHLQHKCTICQKSFQTADGLVAHQRSKHIVCSTCNQAFSTSAQLEGHRLDAHPRQDPGPSVVNTVKAPPTPPKVDLPATEQTGSGPSCSQCNQRFPSLPDLNRHIGLSHEYTCSVCGERFPSFTEYNQHVGAKHKTKSNASLAAAHGSPLALPVVLPTSLSCSQCNQRFPSWADLNRHVGLSHGYKCSVCGERFPSFTECNQHFGAKHKTQSNASLAAAHGSPLALPVVRPTSPQSNHSRMPSPKQDTRIVCDPCNKTFKSNEALQAHTAAKHPSGPNCGVCQHKATSATALEAHVNEVHCCTVCRDGIVRDVKTLDDHMVEHTHPFRCEICETIYRSEEERSVHFTSSDRHPLCTECQTGFVDAAALQSHVSSNHPSPRIPSPRKELKCPQCPELFTTHVALEAHLAEVHPIFECPICRESYSTQSALTDHISTAHSCPDCGKGVYVDAKSLEEHQEEHRDPYRCVPCGTRYAEEGLLFQHYKESSNDVHPVCMRCDLGFENDNTYNIHVVEVHRPTPCEACEGLIIDEIDLPLHYLSSRRHPRCETCQMGFKDKFDFAEHGALQHPESHCHLCRWQFDSCNALHSHIRHFANHPKCVNCDLRFADAKTYQHHLFAVHCPKDDNTTTVPTTPVDEGHQLSLPPLTDQYNRVTENQAERSSEAYNPLPASSISLLPNASGYSSPASQNVDSENSTQPDAQSCSSTLIIDQPSPKDSDLRQFVPPSLNVDTGKYTDSYQEFNHSPLSMVPAAGTPLLSSAQPTPSVDYLRPFSPRPGGPSAFRAAPVINGVIKGSVQSSDDDGSDSSFARSPPLISPGVKLPSPASGSPTSSGWTSDSGSVTKLSLNSCVSSHPKIFLGTDKSVSVLQASDAGSSTRCVPPSASPVSLESPGFSTCAVTQTPEYLREARAYLPLTHPTPRVSSPSVPHSPTNSSPILSSIGLAVGDSGRRREVRFDDSIMSEPVWDNESTSSDASLDIPVTYRRSNGIHTRKHGTDWFQFHFQA</sequence>
<proteinExistence type="predicted"/>
<comment type="subcellular location">
    <subcellularLocation>
        <location evidence="1">Nucleus</location>
    </subcellularLocation>
</comment>
<dbReference type="Pfam" id="PF12874">
    <property type="entry name" value="zf-met"/>
    <property type="match status" value="1"/>
</dbReference>
<dbReference type="InterPro" id="IPR013087">
    <property type="entry name" value="Znf_C2H2_type"/>
</dbReference>
<evidence type="ECO:0000313" key="10">
    <source>
        <dbReference type="EMBL" id="KIK18783.1"/>
    </source>
</evidence>
<feature type="compositionally biased region" description="Polar residues" evidence="8">
    <location>
        <begin position="730"/>
        <end position="762"/>
    </location>
</feature>
<dbReference type="GO" id="GO:0000978">
    <property type="term" value="F:RNA polymerase II cis-regulatory region sequence-specific DNA binding"/>
    <property type="evidence" value="ECO:0007669"/>
    <property type="project" value="TreeGrafter"/>
</dbReference>
<feature type="domain" description="C2H2-type" evidence="9">
    <location>
        <begin position="215"/>
        <end position="238"/>
    </location>
</feature>
<evidence type="ECO:0000256" key="3">
    <source>
        <dbReference type="ARBA" id="ARBA00022737"/>
    </source>
</evidence>
<gene>
    <name evidence="10" type="ORF">PISMIDRAFT_175074</name>
</gene>
<evidence type="ECO:0000256" key="8">
    <source>
        <dbReference type="SAM" id="MobiDB-lite"/>
    </source>
</evidence>
<dbReference type="EMBL" id="KN833796">
    <property type="protein sequence ID" value="KIK18783.1"/>
    <property type="molecule type" value="Genomic_DNA"/>
</dbReference>
<feature type="domain" description="C2H2-type" evidence="9">
    <location>
        <begin position="166"/>
        <end position="194"/>
    </location>
</feature>
<keyword evidence="3" id="KW-0677">Repeat</keyword>
<keyword evidence="2" id="KW-0479">Metal-binding</keyword>
<evidence type="ECO:0000256" key="5">
    <source>
        <dbReference type="ARBA" id="ARBA00022833"/>
    </source>
</evidence>
<dbReference type="PANTHER" id="PTHR24376">
    <property type="entry name" value="ZINC FINGER PROTEIN"/>
    <property type="match status" value="1"/>
</dbReference>
<protein>
    <recommendedName>
        <fullName evidence="9">C2H2-type domain-containing protein</fullName>
    </recommendedName>
</protein>
<dbReference type="SUPFAM" id="SSF57667">
    <property type="entry name" value="beta-beta-alpha zinc fingers"/>
    <property type="match status" value="2"/>
</dbReference>
<feature type="domain" description="C2H2-type" evidence="9">
    <location>
        <begin position="469"/>
        <end position="493"/>
    </location>
</feature>
<evidence type="ECO:0000256" key="6">
    <source>
        <dbReference type="ARBA" id="ARBA00023242"/>
    </source>
</evidence>
<name>A0A0C9ZFN7_9AGAM</name>
<dbReference type="STRING" id="765257.A0A0C9ZFN7"/>
<dbReference type="Gene3D" id="3.30.160.60">
    <property type="entry name" value="Classic Zinc Finger"/>
    <property type="match status" value="6"/>
</dbReference>